<dbReference type="InterPro" id="IPR011009">
    <property type="entry name" value="Kinase-like_dom_sf"/>
</dbReference>
<evidence type="ECO:0000259" key="1">
    <source>
        <dbReference type="Pfam" id="PF01636"/>
    </source>
</evidence>
<dbReference type="Proteomes" id="UP000317257">
    <property type="component" value="Unassembled WGS sequence"/>
</dbReference>
<comment type="caution">
    <text evidence="2">The sequence shown here is derived from an EMBL/GenBank/DDBJ whole genome shotgun (WGS) entry which is preliminary data.</text>
</comment>
<dbReference type="PANTHER" id="PTHR21310">
    <property type="entry name" value="AMINOGLYCOSIDE PHOSPHOTRANSFERASE-RELATED-RELATED"/>
    <property type="match status" value="1"/>
</dbReference>
<name>A0A5C6GKT4_METRR</name>
<dbReference type="InterPro" id="IPR002575">
    <property type="entry name" value="Aminoglycoside_PTrfase"/>
</dbReference>
<protein>
    <recommendedName>
        <fullName evidence="1">Aminoglycoside phosphotransferase domain-containing protein</fullName>
    </recommendedName>
</protein>
<dbReference type="InterPro" id="IPR051678">
    <property type="entry name" value="AGP_Transferase"/>
</dbReference>
<feature type="domain" description="Aminoglycoside phosphotransferase" evidence="1">
    <location>
        <begin position="5"/>
        <end position="172"/>
    </location>
</feature>
<dbReference type="AlphaFoldDB" id="A0A5C6GKT4"/>
<proteinExistence type="predicted"/>
<dbReference type="SUPFAM" id="SSF56112">
    <property type="entry name" value="Protein kinase-like (PK-like)"/>
    <property type="match status" value="1"/>
</dbReference>
<reference evidence="3" key="1">
    <citation type="submission" date="2018-12" db="EMBL/GenBank/DDBJ databases">
        <title>The complete genome of Metarhizium rileyi, a key fungal pathogen of Lepidoptera.</title>
        <authorList>
            <person name="Binneck E."/>
            <person name="Lastra C.C.L."/>
            <person name="Sosa-Gomez D.R."/>
        </authorList>
    </citation>
    <scope>NUCLEOTIDE SEQUENCE [LARGE SCALE GENOMIC DNA]</scope>
    <source>
        <strain evidence="3">Cep018-CH2</strain>
    </source>
</reference>
<sequence>MLALDQVRTMHSVYAAGFPSPKVISYGEHPGSPWAPVSMILMTRLPGEELGLTYEDTSPAQRNIITKELHIILEAMRSWNNPWGRRICSISGGAIRSIRVPNHQIGPCDSEEDFLEYPISTASSHSFETQEEYEKALATAYSMPRQHRIVFTHGDFALYNILAYYGHISGFFLVGSLLAGTLSAGSLPLHQVGLSSITAAWHRYEKEFESELASRALTVDSWISV</sequence>
<gene>
    <name evidence="2" type="ORF">ED733_005721</name>
</gene>
<dbReference type="PANTHER" id="PTHR21310:SF55">
    <property type="entry name" value="AMINOGLYCOSIDE PHOSPHOTRANSFERASE DOMAIN-CONTAINING PROTEIN"/>
    <property type="match status" value="1"/>
</dbReference>
<dbReference type="EMBL" id="SBHS01000002">
    <property type="protein sequence ID" value="TWU77959.1"/>
    <property type="molecule type" value="Genomic_DNA"/>
</dbReference>
<dbReference type="Pfam" id="PF01636">
    <property type="entry name" value="APH"/>
    <property type="match status" value="1"/>
</dbReference>
<evidence type="ECO:0000313" key="2">
    <source>
        <dbReference type="EMBL" id="TWU77959.1"/>
    </source>
</evidence>
<organism evidence="2 3">
    <name type="scientific">Metarhizium rileyi (strain RCEF 4871)</name>
    <name type="common">Nomuraea rileyi</name>
    <dbReference type="NCBI Taxonomy" id="1649241"/>
    <lineage>
        <taxon>Eukaryota</taxon>
        <taxon>Fungi</taxon>
        <taxon>Dikarya</taxon>
        <taxon>Ascomycota</taxon>
        <taxon>Pezizomycotina</taxon>
        <taxon>Sordariomycetes</taxon>
        <taxon>Hypocreomycetidae</taxon>
        <taxon>Hypocreales</taxon>
        <taxon>Clavicipitaceae</taxon>
        <taxon>Metarhizium</taxon>
    </lineage>
</organism>
<evidence type="ECO:0000313" key="3">
    <source>
        <dbReference type="Proteomes" id="UP000317257"/>
    </source>
</evidence>
<accession>A0A5C6GKT4</accession>